<dbReference type="InterPro" id="IPR019861">
    <property type="entry name" value="PorP/SprF_Bacteroidetes"/>
</dbReference>
<evidence type="ECO:0000313" key="3">
    <source>
        <dbReference type="Proteomes" id="UP000007435"/>
    </source>
</evidence>
<dbReference type="OrthoDB" id="1118477at2"/>
<gene>
    <name evidence="2" type="ordered locus">Lbys_3486</name>
</gene>
<dbReference type="HOGENOM" id="CLU_926647_0_0_10"/>
<proteinExistence type="predicted"/>
<dbReference type="RefSeq" id="WP_013410158.1">
    <property type="nucleotide sequence ID" value="NC_014655.1"/>
</dbReference>
<dbReference type="Proteomes" id="UP000007435">
    <property type="component" value="Chromosome"/>
</dbReference>
<dbReference type="STRING" id="649349.Lbys_3486"/>
<evidence type="ECO:0000313" key="2">
    <source>
        <dbReference type="EMBL" id="ADQ19134.1"/>
    </source>
</evidence>
<protein>
    <submittedName>
        <fullName evidence="2">Membrane protein</fullName>
    </submittedName>
</protein>
<keyword evidence="3" id="KW-1185">Reference proteome</keyword>
<dbReference type="KEGG" id="lby:Lbys_3486"/>
<dbReference type="AlphaFoldDB" id="E4RYK4"/>
<sequence>MKKYFAGFLLLLSLSSKGQIGVMNQYHFNYLSINPAMAGENGPFSIKGVVGNQFNGNLKFDQLSHVLVLDGQFYNKTGLAFQSSSDNYGVVSGNNFSLSLAKGVEVGDLQLKAGVNAGLALVPTYSLVGSNKKAAFTAGAGVMANYLGLFLGVSKPSLYISQKDDILRQPLFVNLGYISDTENFVTYNVNVLWSTLNDASNWDFNLKLWFDKRLALSGSYRINDIYPIYTKKTSFIPAAEYKFSNDMTLGLAYNSNTLRYSTAPVPHNPNFNVTGIFQFYLRYNLNDRKGDSWYYDQF</sequence>
<reference key="1">
    <citation type="submission" date="2010-11" db="EMBL/GenBank/DDBJ databases">
        <title>The complete genome of Leadbetterella byssophila DSM 17132.</title>
        <authorList>
            <consortium name="US DOE Joint Genome Institute (JGI-PGF)"/>
            <person name="Lucas S."/>
            <person name="Copeland A."/>
            <person name="Lapidus A."/>
            <person name="Glavina del Rio T."/>
            <person name="Dalin E."/>
            <person name="Tice H."/>
            <person name="Bruce D."/>
            <person name="Goodwin L."/>
            <person name="Pitluck S."/>
            <person name="Kyrpides N."/>
            <person name="Mavromatis K."/>
            <person name="Ivanova N."/>
            <person name="Teshima H."/>
            <person name="Brettin T."/>
            <person name="Detter J.C."/>
            <person name="Han C."/>
            <person name="Tapia R."/>
            <person name="Land M."/>
            <person name="Hauser L."/>
            <person name="Markowitz V."/>
            <person name="Cheng J.-F."/>
            <person name="Hugenholtz P."/>
            <person name="Woyke T."/>
            <person name="Wu D."/>
            <person name="Tindall B."/>
            <person name="Pomrenke H.G."/>
            <person name="Brambilla E."/>
            <person name="Klenk H.-P."/>
            <person name="Eisen J.A."/>
        </authorList>
    </citation>
    <scope>NUCLEOTIDE SEQUENCE [LARGE SCALE GENOMIC DNA]</scope>
    <source>
        <strain>DSM 17132</strain>
    </source>
</reference>
<evidence type="ECO:0000256" key="1">
    <source>
        <dbReference type="SAM" id="SignalP"/>
    </source>
</evidence>
<accession>E4RYK4</accession>
<dbReference type="Pfam" id="PF11751">
    <property type="entry name" value="PorP_SprF"/>
    <property type="match status" value="1"/>
</dbReference>
<feature type="signal peptide" evidence="1">
    <location>
        <begin position="1"/>
        <end position="18"/>
    </location>
</feature>
<feature type="chain" id="PRO_5003188307" evidence="1">
    <location>
        <begin position="19"/>
        <end position="298"/>
    </location>
</feature>
<dbReference type="eggNOG" id="ENOG5034B9N">
    <property type="taxonomic scope" value="Bacteria"/>
</dbReference>
<dbReference type="EMBL" id="CP002305">
    <property type="protein sequence ID" value="ADQ19134.1"/>
    <property type="molecule type" value="Genomic_DNA"/>
</dbReference>
<keyword evidence="1" id="KW-0732">Signal</keyword>
<organism evidence="2 3">
    <name type="scientific">Leadbetterella byssophila (strain DSM 17132 / JCM 16389 / KACC 11308 / NBRC 106382 / 4M15)</name>
    <dbReference type="NCBI Taxonomy" id="649349"/>
    <lineage>
        <taxon>Bacteria</taxon>
        <taxon>Pseudomonadati</taxon>
        <taxon>Bacteroidota</taxon>
        <taxon>Cytophagia</taxon>
        <taxon>Cytophagales</taxon>
        <taxon>Leadbetterellaceae</taxon>
        <taxon>Leadbetterella</taxon>
    </lineage>
</organism>
<name>E4RYK4_LEAB4</name>
<reference evidence="2 3" key="2">
    <citation type="journal article" date="2011" name="Stand. Genomic Sci.">
        <title>Complete genome sequence of Leadbetterella byssophila type strain (4M15).</title>
        <authorList>
            <person name="Abt B."/>
            <person name="Teshima H."/>
            <person name="Lucas S."/>
            <person name="Lapidus A."/>
            <person name="Del Rio T.G."/>
            <person name="Nolan M."/>
            <person name="Tice H."/>
            <person name="Cheng J.F."/>
            <person name="Pitluck S."/>
            <person name="Liolios K."/>
            <person name="Pagani I."/>
            <person name="Ivanova N."/>
            <person name="Mavromatis K."/>
            <person name="Pati A."/>
            <person name="Tapia R."/>
            <person name="Han C."/>
            <person name="Goodwin L."/>
            <person name="Chen A."/>
            <person name="Palaniappan K."/>
            <person name="Land M."/>
            <person name="Hauser L."/>
            <person name="Chang Y.J."/>
            <person name="Jeffries C.D."/>
            <person name="Rohde M."/>
            <person name="Goker M."/>
            <person name="Tindall B.J."/>
            <person name="Detter J.C."/>
            <person name="Woyke T."/>
            <person name="Bristow J."/>
            <person name="Eisen J.A."/>
            <person name="Markowitz V."/>
            <person name="Hugenholtz P."/>
            <person name="Klenk H.P."/>
            <person name="Kyrpides N.C."/>
        </authorList>
    </citation>
    <scope>NUCLEOTIDE SEQUENCE [LARGE SCALE GENOMIC DNA]</scope>
    <source>
        <strain evidence="3">DSM 17132 / JCM 16389 / KACC 11308 / NBRC 106382 / 4M15</strain>
    </source>
</reference>